<organism evidence="2 3">
    <name type="scientific">Micromonospora chaiyaphumensis</name>
    <dbReference type="NCBI Taxonomy" id="307119"/>
    <lineage>
        <taxon>Bacteria</taxon>
        <taxon>Bacillati</taxon>
        <taxon>Actinomycetota</taxon>
        <taxon>Actinomycetes</taxon>
        <taxon>Micromonosporales</taxon>
        <taxon>Micromonosporaceae</taxon>
        <taxon>Micromonospora</taxon>
    </lineage>
</organism>
<evidence type="ECO:0008006" key="4">
    <source>
        <dbReference type="Google" id="ProtNLM"/>
    </source>
</evidence>
<feature type="signal peptide" evidence="1">
    <location>
        <begin position="1"/>
        <end position="29"/>
    </location>
</feature>
<dbReference type="RefSeq" id="WP_091266861.1">
    <property type="nucleotide sequence ID" value="NZ_FMCS01000008.1"/>
</dbReference>
<sequence length="191" mass="18641">MHAARLRTASVALAASVGLVLATTGVAQAAPVSQQAQQAPAAAPAASAVSTPVTGSFTDALGGVGSFTGTFTPTRFVNQNGQLAAVGTLAGTLTNSAGTSLGAISQQITVPVQASATCDILNLDLGPLDLNLLGLQVHLDEVVLDITAQQGPGNLLGNLLCAVAGLLDNTGGAGGVLNGIVALLNRILGAL</sequence>
<keyword evidence="1" id="KW-0732">Signal</keyword>
<proteinExistence type="predicted"/>
<dbReference type="AlphaFoldDB" id="A0A1C4YEE6"/>
<feature type="chain" id="PRO_5008709099" description="ABC transporter substrate-binding protein" evidence="1">
    <location>
        <begin position="30"/>
        <end position="191"/>
    </location>
</feature>
<protein>
    <recommendedName>
        <fullName evidence="4">ABC transporter substrate-binding protein</fullName>
    </recommendedName>
</protein>
<keyword evidence="3" id="KW-1185">Reference proteome</keyword>
<gene>
    <name evidence="2" type="ORF">GA0070214_10860</name>
</gene>
<accession>A0A1C4YEE6</accession>
<evidence type="ECO:0000313" key="3">
    <source>
        <dbReference type="Proteomes" id="UP000199629"/>
    </source>
</evidence>
<evidence type="ECO:0000313" key="2">
    <source>
        <dbReference type="EMBL" id="SCF18701.1"/>
    </source>
</evidence>
<reference evidence="3" key="1">
    <citation type="submission" date="2016-06" db="EMBL/GenBank/DDBJ databases">
        <authorList>
            <person name="Varghese N."/>
            <person name="Submissions Spin"/>
        </authorList>
    </citation>
    <scope>NUCLEOTIDE SEQUENCE [LARGE SCALE GENOMIC DNA]</scope>
    <source>
        <strain evidence="3">DSM 45246</strain>
    </source>
</reference>
<dbReference type="Proteomes" id="UP000199629">
    <property type="component" value="Unassembled WGS sequence"/>
</dbReference>
<dbReference type="EMBL" id="FMCS01000008">
    <property type="protein sequence ID" value="SCF18701.1"/>
    <property type="molecule type" value="Genomic_DNA"/>
</dbReference>
<name>A0A1C4YEE6_9ACTN</name>
<evidence type="ECO:0000256" key="1">
    <source>
        <dbReference type="SAM" id="SignalP"/>
    </source>
</evidence>